<proteinExistence type="predicted"/>
<reference evidence="1 2" key="1">
    <citation type="submission" date="2018-10" db="EMBL/GenBank/DDBJ databases">
        <title>Proposal of Lysobacter pythonis sp. nov. isolated from royal pythons (Python regius).</title>
        <authorList>
            <person name="Hans-Juergen B."/>
            <person name="Huptas C."/>
            <person name="Sandra B."/>
            <person name="Igor L."/>
            <person name="Joachim S."/>
            <person name="Siegfried S."/>
            <person name="Mareike W."/>
            <person name="Peter K."/>
        </authorList>
    </citation>
    <scope>NUCLEOTIDE SEQUENCE [LARGE SCALE GENOMIC DNA]</scope>
    <source>
        <strain evidence="1 2">4284/11</strain>
    </source>
</reference>
<sequence length="178" mass="19595">MPYTAKEPIAMTTTVPTESALQDAKALGKRVLALIESARGIDDLAPENVEKRTGLRMRLSPGNANEYGVTGKLSDVWYYGLRSMSSVPGQKPNRLLFEFNDQTHAGADMTPVCVSFDEYHQALVAAGFSATRLRNRVDTRDYWEFTRGDVGVTVYPRGKRAPGDAQTCVSMLIINAYA</sequence>
<accession>A0A3M2HN28</accession>
<dbReference type="AlphaFoldDB" id="A0A3M2HN28"/>
<evidence type="ECO:0000313" key="2">
    <source>
        <dbReference type="Proteomes" id="UP000275012"/>
    </source>
</evidence>
<dbReference type="Proteomes" id="UP000275012">
    <property type="component" value="Unassembled WGS sequence"/>
</dbReference>
<name>A0A3M2HN28_9GAMM</name>
<organism evidence="1 2">
    <name type="scientific">Solilutibacter pythonis</name>
    <dbReference type="NCBI Taxonomy" id="2483112"/>
    <lineage>
        <taxon>Bacteria</taxon>
        <taxon>Pseudomonadati</taxon>
        <taxon>Pseudomonadota</taxon>
        <taxon>Gammaproteobacteria</taxon>
        <taxon>Lysobacterales</taxon>
        <taxon>Lysobacteraceae</taxon>
        <taxon>Solilutibacter</taxon>
    </lineage>
</organism>
<keyword evidence="2" id="KW-1185">Reference proteome</keyword>
<dbReference type="EMBL" id="RFLY01000010">
    <property type="protein sequence ID" value="RMH91116.1"/>
    <property type="molecule type" value="Genomic_DNA"/>
</dbReference>
<protein>
    <submittedName>
        <fullName evidence="1">Uncharacterized protein</fullName>
    </submittedName>
</protein>
<comment type="caution">
    <text evidence="1">The sequence shown here is derived from an EMBL/GenBank/DDBJ whole genome shotgun (WGS) entry which is preliminary data.</text>
</comment>
<evidence type="ECO:0000313" key="1">
    <source>
        <dbReference type="EMBL" id="RMH91116.1"/>
    </source>
</evidence>
<gene>
    <name evidence="1" type="ORF">EBB59_08210</name>
</gene>